<reference evidence="1 2" key="1">
    <citation type="journal article" date="2015" name="Mol. Plant Microbe Interact.">
        <title>Genome, transcriptome, and functional analyses of Penicillium expansum provide new insights into secondary metabolism and pathogenicity.</title>
        <authorList>
            <person name="Ballester A.R."/>
            <person name="Marcet-Houben M."/>
            <person name="Levin E."/>
            <person name="Sela N."/>
            <person name="Selma-Lazaro C."/>
            <person name="Carmona L."/>
            <person name="Wisniewski M."/>
            <person name="Droby S."/>
            <person name="Gonzalez-Candelas L."/>
            <person name="Gabaldon T."/>
        </authorList>
    </citation>
    <scope>NUCLEOTIDE SEQUENCE [LARGE SCALE GENOMIC DNA]</scope>
    <source>
        <strain evidence="1 2">MD-8</strain>
    </source>
</reference>
<dbReference type="HOGENOM" id="CLU_2278393_0_0_1"/>
<organism evidence="1 2">
    <name type="scientific">Penicillium expansum</name>
    <name type="common">Blue mold rot fungus</name>
    <dbReference type="NCBI Taxonomy" id="27334"/>
    <lineage>
        <taxon>Eukaryota</taxon>
        <taxon>Fungi</taxon>
        <taxon>Dikarya</taxon>
        <taxon>Ascomycota</taxon>
        <taxon>Pezizomycotina</taxon>
        <taxon>Eurotiomycetes</taxon>
        <taxon>Eurotiomycetidae</taxon>
        <taxon>Eurotiales</taxon>
        <taxon>Aspergillaceae</taxon>
        <taxon>Penicillium</taxon>
    </lineage>
</organism>
<evidence type="ECO:0000313" key="1">
    <source>
        <dbReference type="EMBL" id="KGO53344.1"/>
    </source>
</evidence>
<dbReference type="EMBL" id="JQFZ01000251">
    <property type="protein sequence ID" value="KGO53344.1"/>
    <property type="molecule type" value="Genomic_DNA"/>
</dbReference>
<name>A0A0A2JKZ7_PENEN</name>
<gene>
    <name evidence="1" type="ORF">PEX2_059760</name>
</gene>
<proteinExistence type="predicted"/>
<dbReference type="Proteomes" id="UP000030143">
    <property type="component" value="Unassembled WGS sequence"/>
</dbReference>
<evidence type="ECO:0000313" key="2">
    <source>
        <dbReference type="Proteomes" id="UP000030143"/>
    </source>
</evidence>
<sequence>MGLVTGSLVKREKILATFGNPVKRWASENDTTLPVSDFLTDIEGYRSFSLLVSREPEAISDIIEEEEEEAEMKGEEKIQAGLEARKIKILRNTTVTHEVVLV</sequence>
<dbReference type="GeneID" id="27678668"/>
<dbReference type="RefSeq" id="XP_016595971.1">
    <property type="nucleotide sequence ID" value="XM_016743249.1"/>
</dbReference>
<dbReference type="VEuPathDB" id="FungiDB:PEXP_074950"/>
<dbReference type="AlphaFoldDB" id="A0A0A2JKZ7"/>
<keyword evidence="2" id="KW-1185">Reference proteome</keyword>
<comment type="caution">
    <text evidence="1">The sequence shown here is derived from an EMBL/GenBank/DDBJ whole genome shotgun (WGS) entry which is preliminary data.</text>
</comment>
<protein>
    <submittedName>
        <fullName evidence="1">Uncharacterized protein</fullName>
    </submittedName>
</protein>
<accession>A0A0A2JKZ7</accession>
<dbReference type="OrthoDB" id="2883672at2759"/>